<dbReference type="GO" id="GO:0006508">
    <property type="term" value="P:proteolysis"/>
    <property type="evidence" value="ECO:0007669"/>
    <property type="project" value="UniProtKB-KW"/>
</dbReference>
<gene>
    <name evidence="1" type="ORF">H4Q32_017164</name>
</gene>
<evidence type="ECO:0000313" key="1">
    <source>
        <dbReference type="EMBL" id="KAI2654883.1"/>
    </source>
</evidence>
<reference evidence="1 2" key="1">
    <citation type="submission" date="2022-01" db="EMBL/GenBank/DDBJ databases">
        <title>A high-quality chromosome-level genome assembly of rohu carp, Labeo rohita.</title>
        <authorList>
            <person name="Arick M.A. II"/>
            <person name="Hsu C.-Y."/>
            <person name="Magbanua Z."/>
            <person name="Pechanova O."/>
            <person name="Grover C."/>
            <person name="Miller E."/>
            <person name="Thrash A."/>
            <person name="Ezzel L."/>
            <person name="Alam S."/>
            <person name="Benzie J."/>
            <person name="Hamilton M."/>
            <person name="Karsi A."/>
            <person name="Lawrence M.L."/>
            <person name="Peterson D.G."/>
        </authorList>
    </citation>
    <scope>NUCLEOTIDE SEQUENCE [LARGE SCALE GENOMIC DNA]</scope>
    <source>
        <strain evidence="2">BAU-BD-2019</strain>
        <tissue evidence="1">Blood</tissue>
    </source>
</reference>
<protein>
    <submittedName>
        <fullName evidence="1">M-AAA protease-interacting protein 1, mitochondrial</fullName>
    </submittedName>
</protein>
<keyword evidence="1" id="KW-0378">Hydrolase</keyword>
<dbReference type="Proteomes" id="UP000830375">
    <property type="component" value="Unassembled WGS sequence"/>
</dbReference>
<sequence length="234" mass="27660">MQRFMCLAARRELVFLACPWKRNIVLVKQDTHCQPWWHQRLRPYASCATSPERPWHHLRRPSAPSAGQQCRLYSKDADRDTKDTEHPGIKVVGTPDPIMWVRNRFILFLTELYFGLTFSVEFDNGVKQAAVHVSAMLSKGKFDELRSVMSREAVDTVRKQCRKFLYITMRLWYLSSADVPEDPESTRIFKMDLTDEDDPQKKIITAVYEFYRELTTGADQEWTVTRIWHWKQLE</sequence>
<keyword evidence="1" id="KW-0645">Protease</keyword>
<keyword evidence="2" id="KW-1185">Reference proteome</keyword>
<dbReference type="EMBL" id="JACTAM010000016">
    <property type="protein sequence ID" value="KAI2654883.1"/>
    <property type="molecule type" value="Genomic_DNA"/>
</dbReference>
<dbReference type="GO" id="GO:0008233">
    <property type="term" value="F:peptidase activity"/>
    <property type="evidence" value="ECO:0007669"/>
    <property type="project" value="UniProtKB-KW"/>
</dbReference>
<comment type="caution">
    <text evidence="1">The sequence shown here is derived from an EMBL/GenBank/DDBJ whole genome shotgun (WGS) entry which is preliminary data.</text>
</comment>
<proteinExistence type="predicted"/>
<dbReference type="PANTHER" id="PTHR13333">
    <property type="entry name" value="M-AAA PROTEASE-INTERACTING PROTEIN 1, MITOCHONDRIAL"/>
    <property type="match status" value="1"/>
</dbReference>
<dbReference type="PANTHER" id="PTHR13333:SF7">
    <property type="entry name" value="M-AAA PROTEASE-INTERACTING PROTEIN 1, MITOCHONDRIAL"/>
    <property type="match status" value="1"/>
</dbReference>
<evidence type="ECO:0000313" key="2">
    <source>
        <dbReference type="Proteomes" id="UP000830375"/>
    </source>
</evidence>
<accession>A0ABQ8LZ40</accession>
<organism evidence="1 2">
    <name type="scientific">Labeo rohita</name>
    <name type="common">Indian major carp</name>
    <name type="synonym">Cyprinus rohita</name>
    <dbReference type="NCBI Taxonomy" id="84645"/>
    <lineage>
        <taxon>Eukaryota</taxon>
        <taxon>Metazoa</taxon>
        <taxon>Chordata</taxon>
        <taxon>Craniata</taxon>
        <taxon>Vertebrata</taxon>
        <taxon>Euteleostomi</taxon>
        <taxon>Actinopterygii</taxon>
        <taxon>Neopterygii</taxon>
        <taxon>Teleostei</taxon>
        <taxon>Ostariophysi</taxon>
        <taxon>Cypriniformes</taxon>
        <taxon>Cyprinidae</taxon>
        <taxon>Labeoninae</taxon>
        <taxon>Labeonini</taxon>
        <taxon>Labeo</taxon>
    </lineage>
</organism>
<name>A0ABQ8LZ40_LABRO</name>